<dbReference type="InterPro" id="IPR027417">
    <property type="entry name" value="P-loop_NTPase"/>
</dbReference>
<dbReference type="Pfam" id="PF13238">
    <property type="entry name" value="AAA_18"/>
    <property type="match status" value="1"/>
</dbReference>
<dbReference type="EMBL" id="AEUN01000400">
    <property type="protein sequence ID" value="EHJ08083.1"/>
    <property type="molecule type" value="Genomic_DNA"/>
</dbReference>
<organism evidence="1 2">
    <name type="scientific">Staphylococcus simiae CCM 7213 = CCUG 51256</name>
    <dbReference type="NCBI Taxonomy" id="911238"/>
    <lineage>
        <taxon>Bacteria</taxon>
        <taxon>Bacillati</taxon>
        <taxon>Bacillota</taxon>
        <taxon>Bacilli</taxon>
        <taxon>Bacillales</taxon>
        <taxon>Staphylococcaceae</taxon>
        <taxon>Staphylococcus</taxon>
    </lineage>
</organism>
<name>G5JIC6_9STAP</name>
<dbReference type="Proteomes" id="UP000005413">
    <property type="component" value="Unassembled WGS sequence"/>
</dbReference>
<comment type="caution">
    <text evidence="1">The sequence shown here is derived from an EMBL/GenBank/DDBJ whole genome shotgun (WGS) entry which is preliminary data.</text>
</comment>
<keyword evidence="2" id="KW-1185">Reference proteome</keyword>
<dbReference type="RefSeq" id="WP_002463753.1">
    <property type="nucleotide sequence ID" value="NZ_AEUN01000400.1"/>
</dbReference>
<reference evidence="1 2" key="1">
    <citation type="journal article" date="2012" name="BMC Genomics">
        <title>Comparative genomic analysis of the genus Staphylococcus including Staphylococcus aureus and its newly described sister species Staphylococcus simiae.</title>
        <authorList>
            <person name="Suzuki H."/>
            <person name="Lefebure T."/>
            <person name="Pavinski Bitar P."/>
            <person name="Stanhope M.J."/>
        </authorList>
    </citation>
    <scope>NUCLEOTIDE SEQUENCE [LARGE SCALE GENOMIC DNA]</scope>
    <source>
        <strain evidence="1 2">CCM 7213</strain>
    </source>
</reference>
<sequence>MAHKILIVGSPGSGKSTLAVQLHKDLKVPVYHLDDIQWIDDGTTISKADFESTLRNILQQNEWIIDGNYSDTIPLRLKEATVVIWLQAPRVICLKRVIQRVIKSKIGNSKILGGNPKTIDFDFLKFVWNFPQQHSQLEFLQQQSSATWIKGRQSHNKKALKEYFRAGYQ</sequence>
<proteinExistence type="predicted"/>
<gene>
    <name evidence="1" type="ORF">SS7213T_06061</name>
</gene>
<evidence type="ECO:0008006" key="3">
    <source>
        <dbReference type="Google" id="ProtNLM"/>
    </source>
</evidence>
<dbReference type="Gene3D" id="3.40.50.300">
    <property type="entry name" value="P-loop containing nucleotide triphosphate hydrolases"/>
    <property type="match status" value="1"/>
</dbReference>
<accession>G5JIC6</accession>
<dbReference type="PANTHER" id="PTHR37816">
    <property type="entry name" value="YALI0E33011P"/>
    <property type="match status" value="1"/>
</dbReference>
<dbReference type="PATRIC" id="fig|911238.3.peg.1019"/>
<dbReference type="AlphaFoldDB" id="G5JIC6"/>
<dbReference type="PANTHER" id="PTHR37816:SF3">
    <property type="entry name" value="MODULATES DNA TOPOLOGY"/>
    <property type="match status" value="1"/>
</dbReference>
<evidence type="ECO:0000313" key="2">
    <source>
        <dbReference type="Proteomes" id="UP000005413"/>
    </source>
</evidence>
<dbReference type="SUPFAM" id="SSF52540">
    <property type="entry name" value="P-loop containing nucleoside triphosphate hydrolases"/>
    <property type="match status" value="1"/>
</dbReference>
<protein>
    <recommendedName>
        <fullName evidence="3">Topology modulation protein</fullName>
    </recommendedName>
</protein>
<dbReference type="InterPro" id="IPR052922">
    <property type="entry name" value="Cytidylate_Kinase-2"/>
</dbReference>
<evidence type="ECO:0000313" key="1">
    <source>
        <dbReference type="EMBL" id="EHJ08083.1"/>
    </source>
</evidence>